<gene>
    <name evidence="1" type="ORF">OXX778_LOCUS9377</name>
</gene>
<dbReference type="Proteomes" id="UP000663879">
    <property type="component" value="Unassembled WGS sequence"/>
</dbReference>
<accession>A0A813WN44</accession>
<evidence type="ECO:0000313" key="2">
    <source>
        <dbReference type="Proteomes" id="UP000663879"/>
    </source>
</evidence>
<keyword evidence="2" id="KW-1185">Reference proteome</keyword>
<name>A0A813WN44_9BILA</name>
<feature type="non-terminal residue" evidence="1">
    <location>
        <position position="1"/>
    </location>
</feature>
<proteinExistence type="predicted"/>
<dbReference type="EMBL" id="CAJNOC010001379">
    <property type="protein sequence ID" value="CAF0859763.1"/>
    <property type="molecule type" value="Genomic_DNA"/>
</dbReference>
<evidence type="ECO:0008006" key="3">
    <source>
        <dbReference type="Google" id="ProtNLM"/>
    </source>
</evidence>
<reference evidence="1" key="1">
    <citation type="submission" date="2021-02" db="EMBL/GenBank/DDBJ databases">
        <authorList>
            <person name="Nowell W R."/>
        </authorList>
    </citation>
    <scope>NUCLEOTIDE SEQUENCE</scope>
    <source>
        <strain evidence="1">Ploen Becks lab</strain>
    </source>
</reference>
<dbReference type="AlphaFoldDB" id="A0A813WN44"/>
<comment type="caution">
    <text evidence="1">The sequence shown here is derived from an EMBL/GenBank/DDBJ whole genome shotgun (WGS) entry which is preliminary data.</text>
</comment>
<organism evidence="1 2">
    <name type="scientific">Brachionus calyciflorus</name>
    <dbReference type="NCBI Taxonomy" id="104777"/>
    <lineage>
        <taxon>Eukaryota</taxon>
        <taxon>Metazoa</taxon>
        <taxon>Spiralia</taxon>
        <taxon>Gnathifera</taxon>
        <taxon>Rotifera</taxon>
        <taxon>Eurotatoria</taxon>
        <taxon>Monogononta</taxon>
        <taxon>Pseudotrocha</taxon>
        <taxon>Ploima</taxon>
        <taxon>Brachionidae</taxon>
        <taxon>Brachionus</taxon>
    </lineage>
</organism>
<protein>
    <recommendedName>
        <fullName evidence="3">EF-hand domain-containing protein</fullName>
    </recommendedName>
</protein>
<sequence>RLRLQINVLIFKLENLKNQKDVDRLYKFNFYQYQLSPDEINSNSSLINKELITNDLSKEEKNVKNEILDEIKSFFVTIRKDGKITEENFNKIIKEINPTNLNNKDQLQKKLQSILGLGQMDCITSDEYLNLLWNLF</sequence>
<evidence type="ECO:0000313" key="1">
    <source>
        <dbReference type="EMBL" id="CAF0859763.1"/>
    </source>
</evidence>